<sequence>MQYTSAAKRMSSEGSFQTFTSPVELAAAVLVTPDIDARKELVNCWREEVELLARTVKWGRGETSFTVTAPPSKDTFTVTLPQMTSSIALNEPHWQSKPVVVDDYIFGGSGWEVASWVEI</sequence>
<organism evidence="1 2">
    <name type="scientific">Ganoderma sinense ZZ0214-1</name>
    <dbReference type="NCBI Taxonomy" id="1077348"/>
    <lineage>
        <taxon>Eukaryota</taxon>
        <taxon>Fungi</taxon>
        <taxon>Dikarya</taxon>
        <taxon>Basidiomycota</taxon>
        <taxon>Agaricomycotina</taxon>
        <taxon>Agaricomycetes</taxon>
        <taxon>Polyporales</taxon>
        <taxon>Polyporaceae</taxon>
        <taxon>Ganoderma</taxon>
    </lineage>
</organism>
<protein>
    <submittedName>
        <fullName evidence="1">Uncharacterized protein</fullName>
    </submittedName>
</protein>
<reference evidence="1 2" key="1">
    <citation type="journal article" date="2015" name="Sci. Rep.">
        <title>Chromosome-level genome map provides insights into diverse defense mechanisms in the medicinal fungus Ganoderma sinense.</title>
        <authorList>
            <person name="Zhu Y."/>
            <person name="Xu J."/>
            <person name="Sun C."/>
            <person name="Zhou S."/>
            <person name="Xu H."/>
            <person name="Nelson D.R."/>
            <person name="Qian J."/>
            <person name="Song J."/>
            <person name="Luo H."/>
            <person name="Xiang L."/>
            <person name="Li Y."/>
            <person name="Xu Z."/>
            <person name="Ji A."/>
            <person name="Wang L."/>
            <person name="Lu S."/>
            <person name="Hayward A."/>
            <person name="Sun W."/>
            <person name="Li X."/>
            <person name="Schwartz D.C."/>
            <person name="Wang Y."/>
            <person name="Chen S."/>
        </authorList>
    </citation>
    <scope>NUCLEOTIDE SEQUENCE [LARGE SCALE GENOMIC DNA]</scope>
    <source>
        <strain evidence="1 2">ZZ0214-1</strain>
    </source>
</reference>
<name>A0A2G8SLZ2_9APHY</name>
<comment type="caution">
    <text evidence="1">The sequence shown here is derived from an EMBL/GenBank/DDBJ whole genome shotgun (WGS) entry which is preliminary data.</text>
</comment>
<gene>
    <name evidence="1" type="ORF">GSI_02571</name>
</gene>
<dbReference type="Proteomes" id="UP000230002">
    <property type="component" value="Unassembled WGS sequence"/>
</dbReference>
<evidence type="ECO:0000313" key="2">
    <source>
        <dbReference type="Proteomes" id="UP000230002"/>
    </source>
</evidence>
<dbReference type="EMBL" id="AYKW01000004">
    <property type="protein sequence ID" value="PIL34784.1"/>
    <property type="molecule type" value="Genomic_DNA"/>
</dbReference>
<evidence type="ECO:0000313" key="1">
    <source>
        <dbReference type="EMBL" id="PIL34784.1"/>
    </source>
</evidence>
<proteinExistence type="predicted"/>
<keyword evidence="2" id="KW-1185">Reference proteome</keyword>
<accession>A0A2G8SLZ2</accession>
<dbReference type="AlphaFoldDB" id="A0A2G8SLZ2"/>